<dbReference type="EMBL" id="JALJOR010000007">
    <property type="protein sequence ID" value="KAK9814607.1"/>
    <property type="molecule type" value="Genomic_DNA"/>
</dbReference>
<evidence type="ECO:0000313" key="5">
    <source>
        <dbReference type="Proteomes" id="UP001489004"/>
    </source>
</evidence>
<comment type="caution">
    <text evidence="4">The sequence shown here is derived from an EMBL/GenBank/DDBJ whole genome shotgun (WGS) entry which is preliminary data.</text>
</comment>
<name>A0AAW1Q0N5_9CHLO</name>
<keyword evidence="5" id="KW-1185">Reference proteome</keyword>
<evidence type="ECO:0000256" key="3">
    <source>
        <dbReference type="PROSITE-ProRule" id="PRU00221"/>
    </source>
</evidence>
<sequence>MAGSNASLGVQLDNPPADGVTALRFSTNSDLLLASSWDGMARLYDPLRNSLRGSYSHQAPVLDTCFQDDSIIYTAGLDCLVKRYDFFGRMESIIGGHNKPVRCLEVLRDSGVVVSGSWDSTLRLWDPRLPQGQNCVALIGLPGKVFTMSAVGTRLVVGTSGRHVLVYDIRGLSSGSPEQQRPEQHRESSLKYQMRCIRCFPDGTGFALSSVEGRVAIEYFDQSEAVQAKKYAFKCHRKSEGGKDVVYPVNTMAFHPVFGTFVTGGCDGVVNIWDGKNQKRLFQIANYPTSIAAAAFSRDGTHLAVASSYTYEMGEREHPGDSIFVREMNEVEVKPKPRKAS</sequence>
<evidence type="ECO:0000256" key="2">
    <source>
        <dbReference type="ARBA" id="ARBA00022737"/>
    </source>
</evidence>
<dbReference type="InterPro" id="IPR001680">
    <property type="entry name" value="WD40_rpt"/>
</dbReference>
<organism evidence="4 5">
    <name type="scientific">[Myrmecia] bisecta</name>
    <dbReference type="NCBI Taxonomy" id="41462"/>
    <lineage>
        <taxon>Eukaryota</taxon>
        <taxon>Viridiplantae</taxon>
        <taxon>Chlorophyta</taxon>
        <taxon>core chlorophytes</taxon>
        <taxon>Trebouxiophyceae</taxon>
        <taxon>Trebouxiales</taxon>
        <taxon>Trebouxiaceae</taxon>
        <taxon>Myrmecia</taxon>
    </lineage>
</organism>
<keyword evidence="1 3" id="KW-0853">WD repeat</keyword>
<gene>
    <name evidence="4" type="ORF">WJX72_008544</name>
</gene>
<dbReference type="Gene3D" id="2.130.10.10">
    <property type="entry name" value="YVTN repeat-like/Quinoprotein amine dehydrogenase"/>
    <property type="match status" value="1"/>
</dbReference>
<accession>A0AAW1Q0N5</accession>
<dbReference type="PANTHER" id="PTHR10971">
    <property type="entry name" value="MRNA EXPORT FACTOR AND BUB3"/>
    <property type="match status" value="1"/>
</dbReference>
<dbReference type="PROSITE" id="PS50294">
    <property type="entry name" value="WD_REPEATS_REGION"/>
    <property type="match status" value="1"/>
</dbReference>
<dbReference type="PRINTS" id="PR00320">
    <property type="entry name" value="GPROTEINBRPT"/>
</dbReference>
<dbReference type="InterPro" id="IPR036322">
    <property type="entry name" value="WD40_repeat_dom_sf"/>
</dbReference>
<dbReference type="AlphaFoldDB" id="A0AAW1Q0N5"/>
<keyword evidence="2" id="KW-0677">Repeat</keyword>
<feature type="repeat" description="WD" evidence="3">
    <location>
        <begin position="249"/>
        <end position="283"/>
    </location>
</feature>
<dbReference type="SMART" id="SM00320">
    <property type="entry name" value="WD40"/>
    <property type="match status" value="4"/>
</dbReference>
<feature type="repeat" description="WD" evidence="3">
    <location>
        <begin position="94"/>
        <end position="126"/>
    </location>
</feature>
<dbReference type="Proteomes" id="UP001489004">
    <property type="component" value="Unassembled WGS sequence"/>
</dbReference>
<dbReference type="SUPFAM" id="SSF50978">
    <property type="entry name" value="WD40 repeat-like"/>
    <property type="match status" value="1"/>
</dbReference>
<evidence type="ECO:0008006" key="6">
    <source>
        <dbReference type="Google" id="ProtNLM"/>
    </source>
</evidence>
<reference evidence="4 5" key="1">
    <citation type="journal article" date="2024" name="Nat. Commun.">
        <title>Phylogenomics reveals the evolutionary origins of lichenization in chlorophyte algae.</title>
        <authorList>
            <person name="Puginier C."/>
            <person name="Libourel C."/>
            <person name="Otte J."/>
            <person name="Skaloud P."/>
            <person name="Haon M."/>
            <person name="Grisel S."/>
            <person name="Petersen M."/>
            <person name="Berrin J.G."/>
            <person name="Delaux P.M."/>
            <person name="Dal Grande F."/>
            <person name="Keller J."/>
        </authorList>
    </citation>
    <scope>NUCLEOTIDE SEQUENCE [LARGE SCALE GENOMIC DNA]</scope>
    <source>
        <strain evidence="4 5">SAG 2043</strain>
    </source>
</reference>
<dbReference type="InterPro" id="IPR020472">
    <property type="entry name" value="WD40_PAC1"/>
</dbReference>
<protein>
    <recommendedName>
        <fullName evidence="6">Mitotic checkpoint protein BUB3</fullName>
    </recommendedName>
</protein>
<dbReference type="InterPro" id="IPR015943">
    <property type="entry name" value="WD40/YVTN_repeat-like_dom_sf"/>
</dbReference>
<evidence type="ECO:0000313" key="4">
    <source>
        <dbReference type="EMBL" id="KAK9814607.1"/>
    </source>
</evidence>
<dbReference type="Pfam" id="PF00400">
    <property type="entry name" value="WD40"/>
    <property type="match status" value="3"/>
</dbReference>
<evidence type="ECO:0000256" key="1">
    <source>
        <dbReference type="ARBA" id="ARBA00022574"/>
    </source>
</evidence>
<proteinExistence type="predicted"/>
<dbReference type="PROSITE" id="PS50082">
    <property type="entry name" value="WD_REPEATS_2"/>
    <property type="match status" value="2"/>
</dbReference>